<evidence type="ECO:0000313" key="10">
    <source>
        <dbReference type="Proteomes" id="UP001307889"/>
    </source>
</evidence>
<dbReference type="PROSITE" id="PS00629">
    <property type="entry name" value="IMP_1"/>
    <property type="match status" value="1"/>
</dbReference>
<dbReference type="InterPro" id="IPR020552">
    <property type="entry name" value="Inositol_monoPase_Li-sen"/>
</dbReference>
<evidence type="ECO:0000256" key="7">
    <source>
        <dbReference type="ARBA" id="ARBA00022842"/>
    </source>
</evidence>
<evidence type="ECO:0000256" key="5">
    <source>
        <dbReference type="ARBA" id="ARBA00022723"/>
    </source>
</evidence>
<dbReference type="PANTHER" id="PTHR20854:SF4">
    <property type="entry name" value="INOSITOL-1-MONOPHOSPHATASE-RELATED"/>
    <property type="match status" value="1"/>
</dbReference>
<sequence length="277" mass="30268">MAVNNVQKYYEVVSKIVDRTGELIRNRIFAAKTIQTKASNIDFVTETDKEVECMIINGLKTEFPDHKFIGEETAAETNMPLVLTDEPTWIIDPVDGTLNFVHGNPHVCTSIGLYINKKPELGLIDVPIMKFRFTAMQGQGAKLNGKPIKVSGVKELSEALICLEGGNDPALQKRQSVIDNYSTFLPLVHGVRTYGSAAFSLAAVAMGATDMYMEYGPHIWDMAAGYVILQEAGGVLIDPAGGPIDLMSCRMLAASSPELAAEAASKFKQYYPKRDDA</sequence>
<dbReference type="Pfam" id="PF00459">
    <property type="entry name" value="Inositol_P"/>
    <property type="match status" value="1"/>
</dbReference>
<dbReference type="SUPFAM" id="SSF56655">
    <property type="entry name" value="Carbohydrate phosphatase"/>
    <property type="match status" value="1"/>
</dbReference>
<accession>A0ABN7AC43</accession>
<keyword evidence="7 8" id="KW-0460">Magnesium</keyword>
<dbReference type="PRINTS" id="PR00377">
    <property type="entry name" value="IMPHPHTASES"/>
</dbReference>
<evidence type="ECO:0000256" key="3">
    <source>
        <dbReference type="ARBA" id="ARBA00005152"/>
    </source>
</evidence>
<organism evidence="9 10">
    <name type="scientific">Nesidiocoris tenuis</name>
    <dbReference type="NCBI Taxonomy" id="355587"/>
    <lineage>
        <taxon>Eukaryota</taxon>
        <taxon>Metazoa</taxon>
        <taxon>Ecdysozoa</taxon>
        <taxon>Arthropoda</taxon>
        <taxon>Hexapoda</taxon>
        <taxon>Insecta</taxon>
        <taxon>Pterygota</taxon>
        <taxon>Neoptera</taxon>
        <taxon>Paraneoptera</taxon>
        <taxon>Hemiptera</taxon>
        <taxon>Heteroptera</taxon>
        <taxon>Panheteroptera</taxon>
        <taxon>Cimicomorpha</taxon>
        <taxon>Miridae</taxon>
        <taxon>Dicyphina</taxon>
        <taxon>Nesidiocoris</taxon>
    </lineage>
</organism>
<dbReference type="PROSITE" id="PS00630">
    <property type="entry name" value="IMP_2"/>
    <property type="match status" value="1"/>
</dbReference>
<evidence type="ECO:0000256" key="2">
    <source>
        <dbReference type="ARBA" id="ARBA00001946"/>
    </source>
</evidence>
<dbReference type="PANTHER" id="PTHR20854">
    <property type="entry name" value="INOSITOL MONOPHOSPHATASE"/>
    <property type="match status" value="1"/>
</dbReference>
<keyword evidence="6 8" id="KW-0378">Hydrolase</keyword>
<dbReference type="CDD" id="cd01639">
    <property type="entry name" value="IMPase"/>
    <property type="match status" value="1"/>
</dbReference>
<name>A0ABN7AC43_9HEMI</name>
<evidence type="ECO:0000313" key="9">
    <source>
        <dbReference type="EMBL" id="BES89613.1"/>
    </source>
</evidence>
<keyword evidence="10" id="KW-1185">Reference proteome</keyword>
<dbReference type="EMBL" id="AP028909">
    <property type="protein sequence ID" value="BES89613.1"/>
    <property type="molecule type" value="Genomic_DNA"/>
</dbReference>
<protein>
    <recommendedName>
        <fullName evidence="8">Inositol-1-monophosphatase</fullName>
        <ecNumber evidence="8">3.1.3.25</ecNumber>
    </recommendedName>
</protein>
<evidence type="ECO:0000256" key="4">
    <source>
        <dbReference type="ARBA" id="ARBA00009759"/>
    </source>
</evidence>
<proteinExistence type="inferred from homology"/>
<keyword evidence="5 8" id="KW-0479">Metal-binding</keyword>
<gene>
    <name evidence="9" type="ORF">NTJ_02420</name>
</gene>
<evidence type="ECO:0000256" key="6">
    <source>
        <dbReference type="ARBA" id="ARBA00022801"/>
    </source>
</evidence>
<dbReference type="InterPro" id="IPR020583">
    <property type="entry name" value="Inositol_monoP_metal-BS"/>
</dbReference>
<comment type="catalytic activity">
    <reaction evidence="1 8">
        <text>a myo-inositol phosphate + H2O = myo-inositol + phosphate</text>
        <dbReference type="Rhea" id="RHEA:24056"/>
        <dbReference type="ChEBI" id="CHEBI:15377"/>
        <dbReference type="ChEBI" id="CHEBI:17268"/>
        <dbReference type="ChEBI" id="CHEBI:43474"/>
        <dbReference type="ChEBI" id="CHEBI:84139"/>
        <dbReference type="EC" id="3.1.3.25"/>
    </reaction>
</comment>
<dbReference type="Proteomes" id="UP001307889">
    <property type="component" value="Chromosome 1"/>
</dbReference>
<dbReference type="Gene3D" id="3.30.540.10">
    <property type="entry name" value="Fructose-1,6-Bisphosphatase, subunit A, domain 1"/>
    <property type="match status" value="1"/>
</dbReference>
<comment type="pathway">
    <text evidence="3 8">Polyol metabolism; myo-inositol biosynthesis; myo-inositol from D-glucose 6-phosphate: step 2/2.</text>
</comment>
<dbReference type="InterPro" id="IPR000760">
    <property type="entry name" value="Inositol_monophosphatase-like"/>
</dbReference>
<dbReference type="InterPro" id="IPR020550">
    <property type="entry name" value="Inositol_monophosphatase_CS"/>
</dbReference>
<dbReference type="PRINTS" id="PR00378">
    <property type="entry name" value="LIIMPHPHTASE"/>
</dbReference>
<comment type="cofactor">
    <cofactor evidence="2 8">
        <name>Mg(2+)</name>
        <dbReference type="ChEBI" id="CHEBI:18420"/>
    </cofactor>
</comment>
<evidence type="ECO:0000256" key="8">
    <source>
        <dbReference type="RuleBase" id="RU364068"/>
    </source>
</evidence>
<comment type="similarity">
    <text evidence="4 8">Belongs to the inositol monophosphatase superfamily.</text>
</comment>
<dbReference type="InterPro" id="IPR033942">
    <property type="entry name" value="IMPase"/>
</dbReference>
<reference evidence="9 10" key="1">
    <citation type="submission" date="2023-09" db="EMBL/GenBank/DDBJ databases">
        <title>Nesidiocoris tenuis whole genome shotgun sequence.</title>
        <authorList>
            <person name="Shibata T."/>
            <person name="Shimoda M."/>
            <person name="Kobayashi T."/>
            <person name="Uehara T."/>
        </authorList>
    </citation>
    <scope>NUCLEOTIDE SEQUENCE [LARGE SCALE GENOMIC DNA]</scope>
    <source>
        <strain evidence="9 10">Japan</strain>
    </source>
</reference>
<evidence type="ECO:0000256" key="1">
    <source>
        <dbReference type="ARBA" id="ARBA00001033"/>
    </source>
</evidence>
<dbReference type="Gene3D" id="3.40.190.80">
    <property type="match status" value="1"/>
</dbReference>
<dbReference type="EC" id="3.1.3.25" evidence="8"/>